<dbReference type="PROSITE" id="PS00893">
    <property type="entry name" value="NUDIX_BOX"/>
    <property type="match status" value="1"/>
</dbReference>
<proteinExistence type="inferred from homology"/>
<organism evidence="4 5">
    <name type="scientific">Candidatus Berkelbacteria bacterium Athens1014_28</name>
    <dbReference type="NCBI Taxonomy" id="2017145"/>
    <lineage>
        <taxon>Bacteria</taxon>
        <taxon>Candidatus Berkelbacteria</taxon>
    </lineage>
</organism>
<dbReference type="InterPro" id="IPR000086">
    <property type="entry name" value="NUDIX_hydrolase_dom"/>
</dbReference>
<evidence type="ECO:0000259" key="3">
    <source>
        <dbReference type="PROSITE" id="PS51462"/>
    </source>
</evidence>
<gene>
    <name evidence="4" type="ORF">Athens101428_583</name>
</gene>
<dbReference type="Gene3D" id="3.90.79.10">
    <property type="entry name" value="Nucleoside Triphosphate Pyrophosphohydrolase"/>
    <property type="match status" value="1"/>
</dbReference>
<evidence type="ECO:0000256" key="2">
    <source>
        <dbReference type="RuleBase" id="RU003476"/>
    </source>
</evidence>
<dbReference type="PROSITE" id="PS51462">
    <property type="entry name" value="NUDIX"/>
    <property type="match status" value="1"/>
</dbReference>
<dbReference type="GO" id="GO:0016787">
    <property type="term" value="F:hydrolase activity"/>
    <property type="evidence" value="ECO:0007669"/>
    <property type="project" value="UniProtKB-KW"/>
</dbReference>
<dbReference type="InterPro" id="IPR015797">
    <property type="entry name" value="NUDIX_hydrolase-like_dom_sf"/>
</dbReference>
<evidence type="ECO:0000256" key="1">
    <source>
        <dbReference type="ARBA" id="ARBA00022801"/>
    </source>
</evidence>
<dbReference type="AlphaFoldDB" id="A0A554LLC8"/>
<evidence type="ECO:0000313" key="5">
    <source>
        <dbReference type="Proteomes" id="UP000316495"/>
    </source>
</evidence>
<keyword evidence="1 2" id="KW-0378">Hydrolase</keyword>
<dbReference type="PANTHER" id="PTHR43736">
    <property type="entry name" value="ADP-RIBOSE PYROPHOSPHATASE"/>
    <property type="match status" value="1"/>
</dbReference>
<dbReference type="InterPro" id="IPR020476">
    <property type="entry name" value="Nudix_hydrolase"/>
</dbReference>
<dbReference type="Pfam" id="PF00293">
    <property type="entry name" value="NUDIX"/>
    <property type="match status" value="1"/>
</dbReference>
<dbReference type="Proteomes" id="UP000316495">
    <property type="component" value="Unassembled WGS sequence"/>
</dbReference>
<name>A0A554LLC8_9BACT</name>
<dbReference type="SUPFAM" id="SSF55811">
    <property type="entry name" value="Nudix"/>
    <property type="match status" value="1"/>
</dbReference>
<comment type="similarity">
    <text evidence="2">Belongs to the Nudix hydrolase family.</text>
</comment>
<dbReference type="EMBL" id="VMGN01000033">
    <property type="protein sequence ID" value="TSC93678.1"/>
    <property type="molecule type" value="Genomic_DNA"/>
</dbReference>
<dbReference type="InterPro" id="IPR020084">
    <property type="entry name" value="NUDIX_hydrolase_CS"/>
</dbReference>
<dbReference type="PRINTS" id="PR00502">
    <property type="entry name" value="NUDIXFAMILY"/>
</dbReference>
<sequence>MKKIKPGHDYIGVGGGVFIFNKKKEVLLMKRAGEVRNESGWWSKPGGKVSYGEKTMNAMKREIKEELGVEIDIWGLLPHTDHIIKKENQHWVAINYLADIKSGEPKIMEPHKCEEIGWFKINKLPSKTTQTTKEPARYFLEKKYIKLK</sequence>
<feature type="domain" description="Nudix hydrolase" evidence="3">
    <location>
        <begin position="10"/>
        <end position="144"/>
    </location>
</feature>
<dbReference type="PANTHER" id="PTHR43736:SF1">
    <property type="entry name" value="DIHYDRONEOPTERIN TRIPHOSPHATE DIPHOSPHATASE"/>
    <property type="match status" value="1"/>
</dbReference>
<comment type="caution">
    <text evidence="4">The sequence shown here is derived from an EMBL/GenBank/DDBJ whole genome shotgun (WGS) entry which is preliminary data.</text>
</comment>
<reference evidence="4 5" key="1">
    <citation type="submission" date="2017-07" db="EMBL/GenBank/DDBJ databases">
        <title>Mechanisms for carbon and nitrogen cycling indicate functional differentiation within the Candidate Phyla Radiation.</title>
        <authorList>
            <person name="Danczak R.E."/>
            <person name="Johnston M.D."/>
            <person name="Kenah C."/>
            <person name="Slattery M."/>
            <person name="Wrighton K.C."/>
            <person name="Wilkins M.J."/>
        </authorList>
    </citation>
    <scope>NUCLEOTIDE SEQUENCE [LARGE SCALE GENOMIC DNA]</scope>
    <source>
        <strain evidence="4">Athens1014_28</strain>
    </source>
</reference>
<evidence type="ECO:0000313" key="4">
    <source>
        <dbReference type="EMBL" id="TSC93678.1"/>
    </source>
</evidence>
<protein>
    <submittedName>
        <fullName evidence="4">MutT/nudix family protein</fullName>
    </submittedName>
</protein>
<accession>A0A554LLC8</accession>